<organism evidence="7 8">
    <name type="scientific">Paenibacillus piri</name>
    <dbReference type="NCBI Taxonomy" id="2547395"/>
    <lineage>
        <taxon>Bacteria</taxon>
        <taxon>Bacillati</taxon>
        <taxon>Bacillota</taxon>
        <taxon>Bacilli</taxon>
        <taxon>Bacillales</taxon>
        <taxon>Paenibacillaceae</taxon>
        <taxon>Paenibacillus</taxon>
    </lineage>
</organism>
<evidence type="ECO:0000256" key="3">
    <source>
        <dbReference type="ARBA" id="ARBA00023015"/>
    </source>
</evidence>
<dbReference type="InterPro" id="IPR028082">
    <property type="entry name" value="Peripla_BP_I"/>
</dbReference>
<dbReference type="PANTHER" id="PTHR30146:SF148">
    <property type="entry name" value="HTH-TYPE TRANSCRIPTIONAL REPRESSOR PURR-RELATED"/>
    <property type="match status" value="1"/>
</dbReference>
<dbReference type="Pfam" id="PF13377">
    <property type="entry name" value="Peripla_BP_3"/>
    <property type="match status" value="1"/>
</dbReference>
<keyword evidence="5" id="KW-0804">Transcription</keyword>
<dbReference type="SUPFAM" id="SSF47413">
    <property type="entry name" value="lambda repressor-like DNA-binding domains"/>
    <property type="match status" value="1"/>
</dbReference>
<dbReference type="RefSeq" id="WP_133229267.1">
    <property type="nucleotide sequence ID" value="NZ_SMRT01000006.1"/>
</dbReference>
<name>A0A4R5KN52_9BACL</name>
<feature type="domain" description="HTH lacI-type" evidence="6">
    <location>
        <begin position="3"/>
        <end position="57"/>
    </location>
</feature>
<dbReference type="Proteomes" id="UP000295636">
    <property type="component" value="Unassembled WGS sequence"/>
</dbReference>
<evidence type="ECO:0000256" key="1">
    <source>
        <dbReference type="ARBA" id="ARBA00019435"/>
    </source>
</evidence>
<evidence type="ECO:0000256" key="5">
    <source>
        <dbReference type="ARBA" id="ARBA00023163"/>
    </source>
</evidence>
<proteinExistence type="predicted"/>
<comment type="caution">
    <text evidence="7">The sequence shown here is derived from an EMBL/GenBank/DDBJ whole genome shotgun (WGS) entry which is preliminary data.</text>
</comment>
<keyword evidence="3" id="KW-0805">Transcription regulation</keyword>
<dbReference type="InterPro" id="IPR010982">
    <property type="entry name" value="Lambda_DNA-bd_dom_sf"/>
</dbReference>
<dbReference type="SUPFAM" id="SSF53822">
    <property type="entry name" value="Periplasmic binding protein-like I"/>
    <property type="match status" value="1"/>
</dbReference>
<dbReference type="SMART" id="SM00354">
    <property type="entry name" value="HTH_LACI"/>
    <property type="match status" value="1"/>
</dbReference>
<keyword evidence="8" id="KW-1185">Reference proteome</keyword>
<dbReference type="Gene3D" id="1.10.260.40">
    <property type="entry name" value="lambda repressor-like DNA-binding domains"/>
    <property type="match status" value="1"/>
</dbReference>
<dbReference type="PROSITE" id="PS00356">
    <property type="entry name" value="HTH_LACI_1"/>
    <property type="match status" value="1"/>
</dbReference>
<dbReference type="FunFam" id="1.10.260.40:FF:000002">
    <property type="entry name" value="HTH-type transcriptional repressor PurR"/>
    <property type="match status" value="1"/>
</dbReference>
<reference evidence="7 8" key="1">
    <citation type="submission" date="2019-03" db="EMBL/GenBank/DDBJ databases">
        <title>This is whole genome sequence of Paenibacillus sp MS74 strain.</title>
        <authorList>
            <person name="Trinh H.N."/>
        </authorList>
    </citation>
    <scope>NUCLEOTIDE SEQUENCE [LARGE SCALE GENOMIC DNA]</scope>
    <source>
        <strain evidence="7 8">MS74</strain>
    </source>
</reference>
<dbReference type="GO" id="GO:0000976">
    <property type="term" value="F:transcription cis-regulatory region binding"/>
    <property type="evidence" value="ECO:0007669"/>
    <property type="project" value="TreeGrafter"/>
</dbReference>
<dbReference type="PANTHER" id="PTHR30146">
    <property type="entry name" value="LACI-RELATED TRANSCRIPTIONAL REPRESSOR"/>
    <property type="match status" value="1"/>
</dbReference>
<dbReference type="EMBL" id="SMRT01000006">
    <property type="protein sequence ID" value="TDF97073.1"/>
    <property type="molecule type" value="Genomic_DNA"/>
</dbReference>
<dbReference type="InterPro" id="IPR000843">
    <property type="entry name" value="HTH_LacI"/>
</dbReference>
<dbReference type="PRINTS" id="PR00036">
    <property type="entry name" value="HTHLACI"/>
</dbReference>
<evidence type="ECO:0000256" key="4">
    <source>
        <dbReference type="ARBA" id="ARBA00023125"/>
    </source>
</evidence>
<evidence type="ECO:0000256" key="2">
    <source>
        <dbReference type="ARBA" id="ARBA00022491"/>
    </source>
</evidence>
<dbReference type="AlphaFoldDB" id="A0A4R5KN52"/>
<evidence type="ECO:0000313" key="7">
    <source>
        <dbReference type="EMBL" id="TDF97073.1"/>
    </source>
</evidence>
<dbReference type="GO" id="GO:0003700">
    <property type="term" value="F:DNA-binding transcription factor activity"/>
    <property type="evidence" value="ECO:0007669"/>
    <property type="project" value="TreeGrafter"/>
</dbReference>
<keyword evidence="2" id="KW-0678">Repressor</keyword>
<keyword evidence="4" id="KW-0238">DNA-binding</keyword>
<dbReference type="Gene3D" id="3.40.50.2300">
    <property type="match status" value="2"/>
</dbReference>
<evidence type="ECO:0000259" key="6">
    <source>
        <dbReference type="PROSITE" id="PS50932"/>
    </source>
</evidence>
<dbReference type="Pfam" id="PF00356">
    <property type="entry name" value="LacI"/>
    <property type="match status" value="1"/>
</dbReference>
<evidence type="ECO:0000313" key="8">
    <source>
        <dbReference type="Proteomes" id="UP000295636"/>
    </source>
</evidence>
<gene>
    <name evidence="7" type="ORF">E1757_14595</name>
</gene>
<dbReference type="InterPro" id="IPR046335">
    <property type="entry name" value="LacI/GalR-like_sensor"/>
</dbReference>
<dbReference type="CDD" id="cd06267">
    <property type="entry name" value="PBP1_LacI_sugar_binding-like"/>
    <property type="match status" value="1"/>
</dbReference>
<dbReference type="OrthoDB" id="1639518at2"/>
<dbReference type="PROSITE" id="PS50932">
    <property type="entry name" value="HTH_LACI_2"/>
    <property type="match status" value="1"/>
</dbReference>
<sequence>MKPTIKDVAKLAGVSVGTVSKVINKEGNVKPELQKKVWDSVSELNYHPNAVARSLKSSNTHTLAVLLADITNPFQMTLAKGIEEVMYEHDYQLLISSTKENPEIERRNLKMLYEKRVEGIIVCTTGKVNDEIRTLISQKIPVVLVDRPVLSLPVDIVADHNMLGMELLVGHLHQLGHRRIGVVHGDLNTVHGSIRYEGIIKAFEQYGLTLSSGLRFDGNFTFDGGIRAIHHFFAQAERPTAVLSANNNMTAGILTACRSKGIRVPQDVSIVTFGELEYNWNLIKPSMTYVSQSPLMIGHKAAELVLQRLNNIYQEEVSHIFFTPELIIGESSSVVESL</sequence>
<dbReference type="CDD" id="cd01392">
    <property type="entry name" value="HTH_LacI"/>
    <property type="match status" value="1"/>
</dbReference>
<protein>
    <recommendedName>
        <fullName evidence="1">Catabolite control protein A</fullName>
    </recommendedName>
</protein>
<accession>A0A4R5KN52</accession>